<organism evidence="2 3">
    <name type="scientific">Candidatus Roizmanbacteria bacterium GW2011_GWC2_41_7</name>
    <dbReference type="NCBI Taxonomy" id="1618487"/>
    <lineage>
        <taxon>Bacteria</taxon>
        <taxon>Candidatus Roizmaniibacteriota</taxon>
    </lineage>
</organism>
<feature type="domain" description="DUF4143" evidence="1">
    <location>
        <begin position="13"/>
        <end position="155"/>
    </location>
</feature>
<name>A0A0G0ZF58_9BACT</name>
<reference evidence="2 3" key="1">
    <citation type="journal article" date="2015" name="Nature">
        <title>rRNA introns, odd ribosomes, and small enigmatic genomes across a large radiation of phyla.</title>
        <authorList>
            <person name="Brown C.T."/>
            <person name="Hug L.A."/>
            <person name="Thomas B.C."/>
            <person name="Sharon I."/>
            <person name="Castelle C.J."/>
            <person name="Singh A."/>
            <person name="Wilkins M.J."/>
            <person name="Williams K.H."/>
            <person name="Banfield J.F."/>
        </authorList>
    </citation>
    <scope>NUCLEOTIDE SEQUENCE [LARGE SCALE GENOMIC DNA]</scope>
</reference>
<comment type="caution">
    <text evidence="2">The sequence shown here is derived from an EMBL/GenBank/DDBJ whole genome shotgun (WGS) entry which is preliminary data.</text>
</comment>
<dbReference type="InterPro" id="IPR025420">
    <property type="entry name" value="DUF4143"/>
</dbReference>
<accession>A0A0G0ZF58</accession>
<dbReference type="Proteomes" id="UP000034371">
    <property type="component" value="Unassembled WGS sequence"/>
</dbReference>
<evidence type="ECO:0000259" key="1">
    <source>
        <dbReference type="Pfam" id="PF13635"/>
    </source>
</evidence>
<dbReference type="EMBL" id="LCBY01000056">
    <property type="protein sequence ID" value="KKS20671.1"/>
    <property type="molecule type" value="Genomic_DNA"/>
</dbReference>
<sequence length="210" mass="23704">MGGQKVAHCNSPQYAYRHPASTLKTLLKLLLNSNYVTISKLTNTLKSMDIAVGKSTVSDLLSYIENSYFMNELLIYNQGVVNQLQYPRKIYFIDTGFMTALSTKFSRNMGRLLENAVFHKLVKESGALYYCKDSNENEVDFAVLNGGKTTALYQVCFDLTEAETQKREARSLVKAGTALGCKDLYLLTLERNNKVKLPEEIRVIPMAEFL</sequence>
<evidence type="ECO:0000313" key="3">
    <source>
        <dbReference type="Proteomes" id="UP000034371"/>
    </source>
</evidence>
<evidence type="ECO:0000313" key="2">
    <source>
        <dbReference type="EMBL" id="KKS20671.1"/>
    </source>
</evidence>
<gene>
    <name evidence="2" type="ORF">UU78_C0056G0005</name>
</gene>
<dbReference type="AlphaFoldDB" id="A0A0G0ZF58"/>
<protein>
    <recommendedName>
        <fullName evidence="1">DUF4143 domain-containing protein</fullName>
    </recommendedName>
</protein>
<proteinExistence type="predicted"/>
<dbReference type="PANTHER" id="PTHR33295">
    <property type="entry name" value="ATPASE"/>
    <property type="match status" value="1"/>
</dbReference>
<dbReference type="Pfam" id="PF13635">
    <property type="entry name" value="DUF4143"/>
    <property type="match status" value="1"/>
</dbReference>
<dbReference type="PANTHER" id="PTHR33295:SF18">
    <property type="entry name" value="AAA+ ATPASE DOMAIN-CONTAINING PROTEIN"/>
    <property type="match status" value="1"/>
</dbReference>